<dbReference type="GO" id="GO:0006397">
    <property type="term" value="P:mRNA processing"/>
    <property type="evidence" value="ECO:0007669"/>
    <property type="project" value="UniProtKB-KW"/>
</dbReference>
<evidence type="ECO:0000256" key="3">
    <source>
        <dbReference type="ARBA" id="ARBA00022643"/>
    </source>
</evidence>
<dbReference type="PANTHER" id="PTHR45936:SF1">
    <property type="entry name" value="TRNA-DIHYDROURIDINE(20) SYNTHASE [NAD(P)+]-LIKE"/>
    <property type="match status" value="1"/>
</dbReference>
<dbReference type="STRING" id="747676.F4RA65"/>
<dbReference type="RefSeq" id="XP_007406305.1">
    <property type="nucleotide sequence ID" value="XM_007406243.1"/>
</dbReference>
<name>F4RA65_MELLP</name>
<dbReference type="InterPro" id="IPR035587">
    <property type="entry name" value="DUS-like_FMN-bd"/>
</dbReference>
<dbReference type="InParanoid" id="F4RA65"/>
<dbReference type="CDD" id="cd02801">
    <property type="entry name" value="DUS_like_FMN"/>
    <property type="match status" value="1"/>
</dbReference>
<protein>
    <recommendedName>
        <fullName evidence="10">DUS-like FMN-binding domain-containing protein</fullName>
    </recommendedName>
</protein>
<dbReference type="GeneID" id="18929492"/>
<evidence type="ECO:0000256" key="2">
    <source>
        <dbReference type="ARBA" id="ARBA00022630"/>
    </source>
</evidence>
<keyword evidence="12" id="KW-1185">Reference proteome</keyword>
<comment type="cofactor">
    <cofactor evidence="1">
        <name>FMN</name>
        <dbReference type="ChEBI" id="CHEBI:58210"/>
    </cofactor>
</comment>
<dbReference type="InterPro" id="IPR018517">
    <property type="entry name" value="tRNA_hU_synthase_CS"/>
</dbReference>
<dbReference type="GO" id="GO:0106414">
    <property type="term" value="F:mRNA dihydrouridine synthase activity"/>
    <property type="evidence" value="ECO:0007669"/>
    <property type="project" value="RHEA"/>
</dbReference>
<dbReference type="FunCoup" id="F4RA65">
    <property type="interactions" value="484"/>
</dbReference>
<keyword evidence="6" id="KW-0560">Oxidoreductase</keyword>
<keyword evidence="3" id="KW-0288">FMN</keyword>
<keyword evidence="2" id="KW-0285">Flavoprotein</keyword>
<dbReference type="Proteomes" id="UP000001072">
    <property type="component" value="Unassembled WGS sequence"/>
</dbReference>
<feature type="region of interest" description="Disordered" evidence="9">
    <location>
        <begin position="29"/>
        <end position="48"/>
    </location>
</feature>
<evidence type="ECO:0000256" key="8">
    <source>
        <dbReference type="ARBA" id="ARBA00049447"/>
    </source>
</evidence>
<dbReference type="InterPro" id="IPR052582">
    <property type="entry name" value="tRNA-DUS-like"/>
</dbReference>
<proteinExistence type="predicted"/>
<dbReference type="SUPFAM" id="SSF51395">
    <property type="entry name" value="FMN-linked oxidoreductases"/>
    <property type="match status" value="1"/>
</dbReference>
<dbReference type="PROSITE" id="PS01136">
    <property type="entry name" value="UPF0034"/>
    <property type="match status" value="1"/>
</dbReference>
<keyword evidence="4" id="KW-0507">mRNA processing</keyword>
<organism evidence="12">
    <name type="scientific">Melampsora larici-populina (strain 98AG31 / pathotype 3-4-7)</name>
    <name type="common">Poplar leaf rust fungus</name>
    <dbReference type="NCBI Taxonomy" id="747676"/>
    <lineage>
        <taxon>Eukaryota</taxon>
        <taxon>Fungi</taxon>
        <taxon>Dikarya</taxon>
        <taxon>Basidiomycota</taxon>
        <taxon>Pucciniomycotina</taxon>
        <taxon>Pucciniomycetes</taxon>
        <taxon>Pucciniales</taxon>
        <taxon>Melampsoraceae</taxon>
        <taxon>Melampsora</taxon>
    </lineage>
</organism>
<feature type="region of interest" description="Disordered" evidence="9">
    <location>
        <begin position="65"/>
        <end position="86"/>
    </location>
</feature>
<dbReference type="VEuPathDB" id="FungiDB:MELLADRAFT_60122"/>
<evidence type="ECO:0000259" key="10">
    <source>
        <dbReference type="Pfam" id="PF01207"/>
    </source>
</evidence>
<evidence type="ECO:0000256" key="1">
    <source>
        <dbReference type="ARBA" id="ARBA00001917"/>
    </source>
</evidence>
<dbReference type="GO" id="GO:0050660">
    <property type="term" value="F:flavin adenine dinucleotide binding"/>
    <property type="evidence" value="ECO:0007669"/>
    <property type="project" value="InterPro"/>
</dbReference>
<keyword evidence="5" id="KW-0819">tRNA processing</keyword>
<dbReference type="GO" id="GO:0102264">
    <property type="term" value="F:tRNA-dihydrouridine20 synthase activity"/>
    <property type="evidence" value="ECO:0007669"/>
    <property type="project" value="EnsemblFungi"/>
</dbReference>
<dbReference type="HOGENOM" id="CLU_013299_3_1_1"/>
<evidence type="ECO:0000313" key="12">
    <source>
        <dbReference type="Proteomes" id="UP000001072"/>
    </source>
</evidence>
<accession>F4RA65</accession>
<dbReference type="GO" id="GO:0005737">
    <property type="term" value="C:cytoplasm"/>
    <property type="evidence" value="ECO:0007669"/>
    <property type="project" value="TreeGrafter"/>
</dbReference>
<evidence type="ECO:0000256" key="6">
    <source>
        <dbReference type="ARBA" id="ARBA00023002"/>
    </source>
</evidence>
<dbReference type="InterPro" id="IPR013785">
    <property type="entry name" value="Aldolase_TIM"/>
</dbReference>
<dbReference type="Gene3D" id="3.20.20.70">
    <property type="entry name" value="Aldolase class I"/>
    <property type="match status" value="1"/>
</dbReference>
<reference evidence="12" key="1">
    <citation type="journal article" date="2011" name="Proc. Natl. Acad. Sci. U.S.A.">
        <title>Obligate biotrophy features unraveled by the genomic analysis of rust fungi.</title>
        <authorList>
            <person name="Duplessis S."/>
            <person name="Cuomo C.A."/>
            <person name="Lin Y.-C."/>
            <person name="Aerts A."/>
            <person name="Tisserant E."/>
            <person name="Veneault-Fourrey C."/>
            <person name="Joly D.L."/>
            <person name="Hacquard S."/>
            <person name="Amselem J."/>
            <person name="Cantarel B.L."/>
            <person name="Chiu R."/>
            <person name="Coutinho P.M."/>
            <person name="Feau N."/>
            <person name="Field M."/>
            <person name="Frey P."/>
            <person name="Gelhaye E."/>
            <person name="Goldberg J."/>
            <person name="Grabherr M.G."/>
            <person name="Kodira C.D."/>
            <person name="Kohler A."/>
            <person name="Kuees U."/>
            <person name="Lindquist E.A."/>
            <person name="Lucas S.M."/>
            <person name="Mago R."/>
            <person name="Mauceli E."/>
            <person name="Morin E."/>
            <person name="Murat C."/>
            <person name="Pangilinan J.L."/>
            <person name="Park R."/>
            <person name="Pearson M."/>
            <person name="Quesneville H."/>
            <person name="Rouhier N."/>
            <person name="Sakthikumar S."/>
            <person name="Salamov A.A."/>
            <person name="Schmutz J."/>
            <person name="Selles B."/>
            <person name="Shapiro H."/>
            <person name="Tanguay P."/>
            <person name="Tuskan G.A."/>
            <person name="Henrissat B."/>
            <person name="Van de Peer Y."/>
            <person name="Rouze P."/>
            <person name="Ellis J.G."/>
            <person name="Dodds P.N."/>
            <person name="Schein J.E."/>
            <person name="Zhong S."/>
            <person name="Hamelin R.C."/>
            <person name="Grigoriev I.V."/>
            <person name="Szabo L.J."/>
            <person name="Martin F."/>
        </authorList>
    </citation>
    <scope>NUCLEOTIDE SEQUENCE [LARGE SCALE GENOMIC DNA]</scope>
    <source>
        <strain evidence="12">98AG31 / pathotype 3-4-7</strain>
    </source>
</reference>
<evidence type="ECO:0000313" key="11">
    <source>
        <dbReference type="EMBL" id="EGG10836.1"/>
    </source>
</evidence>
<dbReference type="OrthoDB" id="10262250at2759"/>
<evidence type="ECO:0000256" key="5">
    <source>
        <dbReference type="ARBA" id="ARBA00022694"/>
    </source>
</evidence>
<evidence type="ECO:0000256" key="4">
    <source>
        <dbReference type="ARBA" id="ARBA00022664"/>
    </source>
</evidence>
<evidence type="ECO:0000256" key="9">
    <source>
        <dbReference type="SAM" id="MobiDB-lite"/>
    </source>
</evidence>
<comment type="catalytic activity">
    <reaction evidence="7">
        <text>a 5,6-dihydrouridine in mRNA + NAD(+) = a uridine in mRNA + NADH + H(+)</text>
        <dbReference type="Rhea" id="RHEA:69851"/>
        <dbReference type="Rhea" id="RHEA-COMP:14658"/>
        <dbReference type="Rhea" id="RHEA-COMP:17789"/>
        <dbReference type="ChEBI" id="CHEBI:15378"/>
        <dbReference type="ChEBI" id="CHEBI:57540"/>
        <dbReference type="ChEBI" id="CHEBI:57945"/>
        <dbReference type="ChEBI" id="CHEBI:65315"/>
        <dbReference type="ChEBI" id="CHEBI:74443"/>
    </reaction>
    <physiologicalReaction direction="right-to-left" evidence="7">
        <dbReference type="Rhea" id="RHEA:69853"/>
    </physiologicalReaction>
</comment>
<dbReference type="EMBL" id="GL883094">
    <property type="protein sequence ID" value="EGG10836.1"/>
    <property type="molecule type" value="Genomic_DNA"/>
</dbReference>
<comment type="catalytic activity">
    <reaction evidence="8">
        <text>a 5,6-dihydrouridine in mRNA + NADP(+) = a uridine in mRNA + NADPH + H(+)</text>
        <dbReference type="Rhea" id="RHEA:69855"/>
        <dbReference type="Rhea" id="RHEA-COMP:14658"/>
        <dbReference type="Rhea" id="RHEA-COMP:17789"/>
        <dbReference type="ChEBI" id="CHEBI:15378"/>
        <dbReference type="ChEBI" id="CHEBI:57783"/>
        <dbReference type="ChEBI" id="CHEBI:58349"/>
        <dbReference type="ChEBI" id="CHEBI:65315"/>
        <dbReference type="ChEBI" id="CHEBI:74443"/>
    </reaction>
    <physiologicalReaction direction="right-to-left" evidence="8">
        <dbReference type="Rhea" id="RHEA:69857"/>
    </physiologicalReaction>
</comment>
<gene>
    <name evidence="11" type="ORF">MELLADRAFT_60122</name>
</gene>
<dbReference type="Pfam" id="PF01207">
    <property type="entry name" value="Dus"/>
    <property type="match status" value="1"/>
</dbReference>
<dbReference type="KEGG" id="mlr:MELLADRAFT_60122"/>
<evidence type="ECO:0000256" key="7">
    <source>
        <dbReference type="ARBA" id="ARBA00048342"/>
    </source>
</evidence>
<dbReference type="PANTHER" id="PTHR45936">
    <property type="entry name" value="TRNA-DIHYDROURIDINE(20) SYNTHASE [NAD(P)+]-LIKE"/>
    <property type="match status" value="1"/>
</dbReference>
<dbReference type="eggNOG" id="KOG2334">
    <property type="taxonomic scope" value="Eukaryota"/>
</dbReference>
<sequence length="377" mass="41735">MFKPFQPIRKVKANPIKFLQAILQMIRTRSRSRSPSPSIETSKSSGLIKLDEHQSKKVKLENDILNQEEEKEDQIAKNDNQDLDETQLESRKSFSELYSTGLYLAPMVRIGTLTTRLLALEYGAALVWGPEIVDKAIIGSERIVNERTGTIQYTKNNGTTSIWQTHPREKSRLIYQIGSADPELALKAAQTVLQDVSGIDLNCGCPKDFSLKGGMGAALLKEPEKLCGILSHLVKNIPTHPISAKIRLLPDQEDTLNLVKQISATGISCLTVHCRTQLMRSTEPALLHRLKEIVETVNRSRSSSVPLPVVANGDCFEYKDMEKIKALTGVQRIMIARGAERNVSCFSPCGLSDPVTQIIPLFIKTGLVTGQGYANAK</sequence>
<dbReference type="AlphaFoldDB" id="F4RA65"/>
<feature type="compositionally biased region" description="Low complexity" evidence="9">
    <location>
        <begin position="33"/>
        <end position="45"/>
    </location>
</feature>
<feature type="domain" description="DUS-like FMN-binding" evidence="10">
    <location>
        <begin position="104"/>
        <end position="342"/>
    </location>
</feature>